<sequence>MKLCDMKKRDELIEMAKERTTREGRMERPHCECNLLAYLDGYWSADARHMHRYIGTSTQPCLLCHMHLGAYRNSAWHLIRTRDRPSKLWKIPKSWAYVGFEDDGAHYETAVTFMKLVVRCTIEELEKKGVAEKISMFPWLELEDDPAMDTES</sequence>
<proteinExistence type="predicted"/>
<name>A0A067LW49_BOTB1</name>
<protein>
    <submittedName>
        <fullName evidence="1">Uncharacterized protein</fullName>
    </submittedName>
</protein>
<organism evidence="1 2">
    <name type="scientific">Botryobasidium botryosum (strain FD-172 SS1)</name>
    <dbReference type="NCBI Taxonomy" id="930990"/>
    <lineage>
        <taxon>Eukaryota</taxon>
        <taxon>Fungi</taxon>
        <taxon>Dikarya</taxon>
        <taxon>Basidiomycota</taxon>
        <taxon>Agaricomycotina</taxon>
        <taxon>Agaricomycetes</taxon>
        <taxon>Cantharellales</taxon>
        <taxon>Botryobasidiaceae</taxon>
        <taxon>Botryobasidium</taxon>
    </lineage>
</organism>
<dbReference type="Proteomes" id="UP000027195">
    <property type="component" value="Unassembled WGS sequence"/>
</dbReference>
<evidence type="ECO:0000313" key="2">
    <source>
        <dbReference type="Proteomes" id="UP000027195"/>
    </source>
</evidence>
<dbReference type="EMBL" id="KL198133">
    <property type="protein sequence ID" value="KDQ06515.1"/>
    <property type="molecule type" value="Genomic_DNA"/>
</dbReference>
<dbReference type="Pfam" id="PF14441">
    <property type="entry name" value="OTT_1508_deam"/>
    <property type="match status" value="1"/>
</dbReference>
<reference evidence="2" key="1">
    <citation type="journal article" date="2014" name="Proc. Natl. Acad. Sci. U.S.A.">
        <title>Extensive sampling of basidiomycete genomes demonstrates inadequacy of the white-rot/brown-rot paradigm for wood decay fungi.</title>
        <authorList>
            <person name="Riley R."/>
            <person name="Salamov A.A."/>
            <person name="Brown D.W."/>
            <person name="Nagy L.G."/>
            <person name="Floudas D."/>
            <person name="Held B.W."/>
            <person name="Levasseur A."/>
            <person name="Lombard V."/>
            <person name="Morin E."/>
            <person name="Otillar R."/>
            <person name="Lindquist E.A."/>
            <person name="Sun H."/>
            <person name="LaButti K.M."/>
            <person name="Schmutz J."/>
            <person name="Jabbour D."/>
            <person name="Luo H."/>
            <person name="Baker S.E."/>
            <person name="Pisabarro A.G."/>
            <person name="Walton J.D."/>
            <person name="Blanchette R.A."/>
            <person name="Henrissat B."/>
            <person name="Martin F."/>
            <person name="Cullen D."/>
            <person name="Hibbett D.S."/>
            <person name="Grigoriev I.V."/>
        </authorList>
    </citation>
    <scope>NUCLEOTIDE SEQUENCE [LARGE SCALE GENOMIC DNA]</scope>
    <source>
        <strain evidence="2">FD-172 SS1</strain>
    </source>
</reference>
<accession>A0A067LW49</accession>
<dbReference type="InterPro" id="IPR027796">
    <property type="entry name" value="OTT_1508_deam-like"/>
</dbReference>
<dbReference type="AlphaFoldDB" id="A0A067LW49"/>
<gene>
    <name evidence="1" type="ORF">BOTBODRAFT_39550</name>
</gene>
<dbReference type="InParanoid" id="A0A067LW49"/>
<dbReference type="HOGENOM" id="CLU_1722056_0_0_1"/>
<keyword evidence="2" id="KW-1185">Reference proteome</keyword>
<evidence type="ECO:0000313" key="1">
    <source>
        <dbReference type="EMBL" id="KDQ06515.1"/>
    </source>
</evidence>